<name>A0A0F9DCZ0_9ZZZZ</name>
<dbReference type="GO" id="GO:0003746">
    <property type="term" value="F:translation elongation factor activity"/>
    <property type="evidence" value="ECO:0007669"/>
    <property type="project" value="UniProtKB-KW"/>
</dbReference>
<dbReference type="PANTHER" id="PTHR30053:SF12">
    <property type="entry name" value="ELONGATION FACTOR P (EF-P) FAMILY PROTEIN"/>
    <property type="match status" value="1"/>
</dbReference>
<dbReference type="InterPro" id="IPR014722">
    <property type="entry name" value="Rib_uL2_dom2"/>
</dbReference>
<sequence>MIETGDLRKGITLEMDGTLYQVLDVSHLKLGRGTAQVRMKLRDVRAGHIIERTVQAGARFPRARVERQAAQYLYSEGNLHYFMNTETYDQFPLGREALGNALDYLKENATCDVMMYGDEAIGVELGAAVELAVTETDPWVKGDTAQGGTKQAKLETGIMVQVPQFIVIGDVVKVDTRSGEYLERVSSA</sequence>
<evidence type="ECO:0000256" key="2">
    <source>
        <dbReference type="ARBA" id="ARBA00004815"/>
    </source>
</evidence>
<dbReference type="Pfam" id="PF01132">
    <property type="entry name" value="EFP"/>
    <property type="match status" value="1"/>
</dbReference>
<dbReference type="Gene3D" id="2.40.50.140">
    <property type="entry name" value="Nucleic acid-binding proteins"/>
    <property type="match status" value="2"/>
</dbReference>
<evidence type="ECO:0000256" key="3">
    <source>
        <dbReference type="ARBA" id="ARBA00009479"/>
    </source>
</evidence>
<keyword evidence="6" id="KW-0648">Protein biosynthesis</keyword>
<dbReference type="Pfam" id="PF09285">
    <property type="entry name" value="Elong-fact-P_C"/>
    <property type="match status" value="1"/>
</dbReference>
<evidence type="ECO:0000256" key="6">
    <source>
        <dbReference type="ARBA" id="ARBA00022917"/>
    </source>
</evidence>
<dbReference type="GO" id="GO:0043043">
    <property type="term" value="P:peptide biosynthetic process"/>
    <property type="evidence" value="ECO:0007669"/>
    <property type="project" value="InterPro"/>
</dbReference>
<dbReference type="InterPro" id="IPR008991">
    <property type="entry name" value="Translation_prot_SH3-like_sf"/>
</dbReference>
<dbReference type="SUPFAM" id="SSF50249">
    <property type="entry name" value="Nucleic acid-binding proteins"/>
    <property type="match status" value="2"/>
</dbReference>
<dbReference type="PIRSF" id="PIRSF005901">
    <property type="entry name" value="EF-P"/>
    <property type="match status" value="1"/>
</dbReference>
<dbReference type="FunFam" id="2.30.30.30:FF:000003">
    <property type="entry name" value="Elongation factor P"/>
    <property type="match status" value="1"/>
</dbReference>
<keyword evidence="5" id="KW-0251">Elongation factor</keyword>
<dbReference type="GO" id="GO:0005829">
    <property type="term" value="C:cytosol"/>
    <property type="evidence" value="ECO:0007669"/>
    <property type="project" value="UniProtKB-ARBA"/>
</dbReference>
<dbReference type="UniPathway" id="UPA00345"/>
<dbReference type="AlphaFoldDB" id="A0A0F9DCZ0"/>
<feature type="domain" description="Elongation factor P C-terminal" evidence="7">
    <location>
        <begin position="129"/>
        <end position="184"/>
    </location>
</feature>
<dbReference type="HAMAP" id="MF_00141">
    <property type="entry name" value="EF_P"/>
    <property type="match status" value="1"/>
</dbReference>
<dbReference type="SMART" id="SM00841">
    <property type="entry name" value="Elong-fact-P_C"/>
    <property type="match status" value="1"/>
</dbReference>
<dbReference type="SUPFAM" id="SSF50104">
    <property type="entry name" value="Translation proteins SH3-like domain"/>
    <property type="match status" value="1"/>
</dbReference>
<evidence type="ECO:0000259" key="8">
    <source>
        <dbReference type="SMART" id="SM01185"/>
    </source>
</evidence>
<dbReference type="Pfam" id="PF08207">
    <property type="entry name" value="EFP_N"/>
    <property type="match status" value="1"/>
</dbReference>
<dbReference type="SMART" id="SM01185">
    <property type="entry name" value="EFP"/>
    <property type="match status" value="1"/>
</dbReference>
<evidence type="ECO:0000256" key="1">
    <source>
        <dbReference type="ARBA" id="ARBA00004496"/>
    </source>
</evidence>
<comment type="similarity">
    <text evidence="3">Belongs to the elongation factor P family.</text>
</comment>
<organism evidence="9">
    <name type="scientific">marine sediment metagenome</name>
    <dbReference type="NCBI Taxonomy" id="412755"/>
    <lineage>
        <taxon>unclassified sequences</taxon>
        <taxon>metagenomes</taxon>
        <taxon>ecological metagenomes</taxon>
    </lineage>
</organism>
<dbReference type="NCBIfam" id="TIGR00038">
    <property type="entry name" value="efp"/>
    <property type="match status" value="1"/>
</dbReference>
<comment type="caution">
    <text evidence="9">The sequence shown here is derived from an EMBL/GenBank/DDBJ whole genome shotgun (WGS) entry which is preliminary data.</text>
</comment>
<protein>
    <recommendedName>
        <fullName evidence="10">Elongation factor P</fullName>
    </recommendedName>
</protein>
<gene>
    <name evidence="9" type="ORF">LCGC14_2294060</name>
</gene>
<feature type="domain" description="Translation elongation factor P/YeiP central" evidence="8">
    <location>
        <begin position="67"/>
        <end position="121"/>
    </location>
</feature>
<evidence type="ECO:0000313" key="9">
    <source>
        <dbReference type="EMBL" id="KKL51581.1"/>
    </source>
</evidence>
<dbReference type="FunFam" id="2.40.50.140:FF:000004">
    <property type="entry name" value="Elongation factor P"/>
    <property type="match status" value="1"/>
</dbReference>
<dbReference type="FunFam" id="2.40.50.140:FF:000009">
    <property type="entry name" value="Elongation factor P"/>
    <property type="match status" value="1"/>
</dbReference>
<comment type="pathway">
    <text evidence="2">Protein biosynthesis; polypeptide chain elongation.</text>
</comment>
<reference evidence="9" key="1">
    <citation type="journal article" date="2015" name="Nature">
        <title>Complex archaea that bridge the gap between prokaryotes and eukaryotes.</title>
        <authorList>
            <person name="Spang A."/>
            <person name="Saw J.H."/>
            <person name="Jorgensen S.L."/>
            <person name="Zaremba-Niedzwiedzka K."/>
            <person name="Martijn J."/>
            <person name="Lind A.E."/>
            <person name="van Eijk R."/>
            <person name="Schleper C."/>
            <person name="Guy L."/>
            <person name="Ettema T.J."/>
        </authorList>
    </citation>
    <scope>NUCLEOTIDE SEQUENCE</scope>
</reference>
<dbReference type="InterPro" id="IPR020599">
    <property type="entry name" value="Transl_elong_fac_P/YeiP"/>
</dbReference>
<dbReference type="InterPro" id="IPR012340">
    <property type="entry name" value="NA-bd_OB-fold"/>
</dbReference>
<evidence type="ECO:0000259" key="7">
    <source>
        <dbReference type="SMART" id="SM00841"/>
    </source>
</evidence>
<dbReference type="CDD" id="cd05794">
    <property type="entry name" value="S1_EF-P_repeat_2"/>
    <property type="match status" value="1"/>
</dbReference>
<keyword evidence="4" id="KW-0963">Cytoplasm</keyword>
<dbReference type="PANTHER" id="PTHR30053">
    <property type="entry name" value="ELONGATION FACTOR P"/>
    <property type="match status" value="1"/>
</dbReference>
<dbReference type="PROSITE" id="PS01275">
    <property type="entry name" value="EFP"/>
    <property type="match status" value="1"/>
</dbReference>
<dbReference type="NCBIfam" id="NF001810">
    <property type="entry name" value="PRK00529.1"/>
    <property type="match status" value="1"/>
</dbReference>
<evidence type="ECO:0000256" key="5">
    <source>
        <dbReference type="ARBA" id="ARBA00022768"/>
    </source>
</evidence>
<proteinExistence type="inferred from homology"/>
<evidence type="ECO:0000256" key="4">
    <source>
        <dbReference type="ARBA" id="ARBA00022490"/>
    </source>
</evidence>
<comment type="subcellular location">
    <subcellularLocation>
        <location evidence="1">Cytoplasm</location>
    </subcellularLocation>
</comment>
<dbReference type="InterPro" id="IPR013852">
    <property type="entry name" value="Transl_elong_P/YeiP_CS"/>
</dbReference>
<accession>A0A0F9DCZ0</accession>
<evidence type="ECO:0008006" key="10">
    <source>
        <dbReference type="Google" id="ProtNLM"/>
    </source>
</evidence>
<dbReference type="Gene3D" id="2.30.30.30">
    <property type="match status" value="1"/>
</dbReference>
<dbReference type="EMBL" id="LAZR01032199">
    <property type="protein sequence ID" value="KKL51581.1"/>
    <property type="molecule type" value="Genomic_DNA"/>
</dbReference>
<dbReference type="InterPro" id="IPR011768">
    <property type="entry name" value="Transl_elongation_fac_P"/>
</dbReference>
<dbReference type="InterPro" id="IPR015365">
    <property type="entry name" value="Elong-fact-P_C"/>
</dbReference>
<dbReference type="CDD" id="cd04470">
    <property type="entry name" value="S1_EF-P_repeat_1"/>
    <property type="match status" value="1"/>
</dbReference>
<dbReference type="InterPro" id="IPR013185">
    <property type="entry name" value="Transl_elong_KOW-like"/>
</dbReference>
<dbReference type="InterPro" id="IPR001059">
    <property type="entry name" value="Transl_elong_P/YeiP_cen"/>
</dbReference>